<gene>
    <name evidence="6" type="ORF">AUC44_07320</name>
</gene>
<dbReference type="CDD" id="cd03786">
    <property type="entry name" value="GTB_UDP-GlcNAc_2-Epimerase"/>
    <property type="match status" value="1"/>
</dbReference>
<organism evidence="6 7">
    <name type="scientific">Deinococcus actinosclerus</name>
    <dbReference type="NCBI Taxonomy" id="1768108"/>
    <lineage>
        <taxon>Bacteria</taxon>
        <taxon>Thermotogati</taxon>
        <taxon>Deinococcota</taxon>
        <taxon>Deinococci</taxon>
        <taxon>Deinococcales</taxon>
        <taxon>Deinococcaceae</taxon>
        <taxon>Deinococcus</taxon>
    </lineage>
</organism>
<name>A0ABM5X5E8_9DEIO</name>
<protein>
    <recommendedName>
        <fullName evidence="3">UDP-N-acetylglucosamine 2-epimerase (non-hydrolyzing)</fullName>
        <ecNumber evidence="3">5.1.3.14</ecNumber>
    </recommendedName>
</protein>
<dbReference type="RefSeq" id="WP_062158053.1">
    <property type="nucleotide sequence ID" value="NZ_CP013910.1"/>
</dbReference>
<evidence type="ECO:0000256" key="2">
    <source>
        <dbReference type="ARBA" id="ARBA00038209"/>
    </source>
</evidence>
<keyword evidence="7" id="KW-1185">Reference proteome</keyword>
<accession>A0ABM5X5E8</accession>
<evidence type="ECO:0000259" key="5">
    <source>
        <dbReference type="Pfam" id="PF02350"/>
    </source>
</evidence>
<evidence type="ECO:0000313" key="7">
    <source>
        <dbReference type="Proteomes" id="UP000060071"/>
    </source>
</evidence>
<evidence type="ECO:0000313" key="6">
    <source>
        <dbReference type="EMBL" id="ALW88729.1"/>
    </source>
</evidence>
<dbReference type="Pfam" id="PF02350">
    <property type="entry name" value="Epimerase_2"/>
    <property type="match status" value="1"/>
</dbReference>
<comment type="similarity">
    <text evidence="2 4">Belongs to the UDP-N-acetylglucosamine 2-epimerase family.</text>
</comment>
<dbReference type="PANTHER" id="PTHR43174:SF2">
    <property type="entry name" value="UDP-N-ACETYLGLUCOSAMINE 2-EPIMERASE"/>
    <property type="match status" value="1"/>
</dbReference>
<dbReference type="Gene3D" id="3.40.50.2000">
    <property type="entry name" value="Glycogen Phosphorylase B"/>
    <property type="match status" value="2"/>
</dbReference>
<evidence type="ECO:0000256" key="4">
    <source>
        <dbReference type="RuleBase" id="RU003513"/>
    </source>
</evidence>
<dbReference type="InterPro" id="IPR029767">
    <property type="entry name" value="WecB-like"/>
</dbReference>
<dbReference type="Proteomes" id="UP000060071">
    <property type="component" value="Chromosome"/>
</dbReference>
<dbReference type="EC" id="5.1.3.14" evidence="3"/>
<sequence length="376" mass="40100">MKKIVLAFGTRPEATKMAPVYRAVEAQSGLTPLILSTGQQRQMLDGALGVFGLVPDRDLNVMTDRQTLADLTARIVPQAGRTLREMGADMVLVHGDTSTSFCVALSAFYEGIPVGHVEAGLRSGSLREPFPEEANRRLTGVLSTLDFAPTAGSKANLLREGKAAEGIVVTGQTAVDAVREVAGRVPLRAGWQARVDAGQPLVTVTMHRRENQPVMREMAQALARVAQAHPDHHFIYPVHLSPAVQEAVRPALAGVPNFELTDPLDYSDMAPLMAASRLLATDSGGLQEEGAALGVPVAVLRNVTERPEGVEAGVLRLAGNDPAQLEAILNALLDQEATLAAMRAARNPYGDGQAARRIAQAIAWHFGLADRPADWS</sequence>
<reference evidence="6 7" key="1">
    <citation type="submission" date="2015-12" db="EMBL/GenBank/DDBJ databases">
        <authorList>
            <person name="Kim M.K."/>
            <person name="Srinivasan S."/>
            <person name="Lee J.-J."/>
            <person name="Kim K."/>
        </authorList>
    </citation>
    <scope>NUCLEOTIDE SEQUENCE [LARGE SCALE GENOMIC DNA]</scope>
    <source>
        <strain evidence="6 7">BM2</strain>
    </source>
</reference>
<dbReference type="PANTHER" id="PTHR43174">
    <property type="entry name" value="UDP-N-ACETYLGLUCOSAMINE 2-EPIMERASE"/>
    <property type="match status" value="1"/>
</dbReference>
<dbReference type="InterPro" id="IPR003331">
    <property type="entry name" value="UDP_GlcNAc_Epimerase_2_dom"/>
</dbReference>
<proteinExistence type="inferred from homology"/>
<dbReference type="EMBL" id="CP013910">
    <property type="protein sequence ID" value="ALW88729.1"/>
    <property type="molecule type" value="Genomic_DNA"/>
</dbReference>
<feature type="domain" description="UDP-N-acetylglucosamine 2-epimerase" evidence="5">
    <location>
        <begin position="23"/>
        <end position="362"/>
    </location>
</feature>
<dbReference type="SUPFAM" id="SSF53756">
    <property type="entry name" value="UDP-Glycosyltransferase/glycogen phosphorylase"/>
    <property type="match status" value="1"/>
</dbReference>
<evidence type="ECO:0000256" key="1">
    <source>
        <dbReference type="ARBA" id="ARBA00023235"/>
    </source>
</evidence>
<keyword evidence="1 4" id="KW-0413">Isomerase</keyword>
<evidence type="ECO:0000256" key="3">
    <source>
        <dbReference type="ARBA" id="ARBA00038858"/>
    </source>
</evidence>
<dbReference type="NCBIfam" id="TIGR00236">
    <property type="entry name" value="wecB"/>
    <property type="match status" value="1"/>
</dbReference>